<feature type="coiled-coil region" evidence="4">
    <location>
        <begin position="255"/>
        <end position="282"/>
    </location>
</feature>
<dbReference type="Gene3D" id="6.10.340.10">
    <property type="match status" value="1"/>
</dbReference>
<comment type="similarity">
    <text evidence="2">Belongs to the methyl-accepting chemotaxis (MCP) protein family.</text>
</comment>
<feature type="domain" description="HAMP" evidence="7">
    <location>
        <begin position="215"/>
        <end position="270"/>
    </location>
</feature>
<dbReference type="PROSITE" id="PS50885">
    <property type="entry name" value="HAMP"/>
    <property type="match status" value="1"/>
</dbReference>
<dbReference type="AlphaFoldDB" id="A0A1H8XX20"/>
<dbReference type="PANTHER" id="PTHR32089:SF112">
    <property type="entry name" value="LYSOZYME-LIKE PROTEIN-RELATED"/>
    <property type="match status" value="1"/>
</dbReference>
<dbReference type="RefSeq" id="WP_091751374.1">
    <property type="nucleotide sequence ID" value="NZ_FODY01000032.1"/>
</dbReference>
<protein>
    <submittedName>
        <fullName evidence="8">Methyl-accepting chemotaxis protein</fullName>
    </submittedName>
</protein>
<evidence type="ECO:0000256" key="1">
    <source>
        <dbReference type="ARBA" id="ARBA00023224"/>
    </source>
</evidence>
<dbReference type="SUPFAM" id="SSF58104">
    <property type="entry name" value="Methyl-accepting chemotaxis protein (MCP) signaling domain"/>
    <property type="match status" value="1"/>
</dbReference>
<keyword evidence="5" id="KW-0812">Transmembrane</keyword>
<dbReference type="InterPro" id="IPR004089">
    <property type="entry name" value="MCPsignal_dom"/>
</dbReference>
<gene>
    <name evidence="8" type="ORF">SAMN04490178_13216</name>
</gene>
<dbReference type="PROSITE" id="PS50111">
    <property type="entry name" value="CHEMOTAXIS_TRANSDUC_2"/>
    <property type="match status" value="1"/>
</dbReference>
<dbReference type="STRING" id="112903.SAMN04490178_13216"/>
<dbReference type="CDD" id="cd11386">
    <property type="entry name" value="MCP_signal"/>
    <property type="match status" value="1"/>
</dbReference>
<dbReference type="EMBL" id="FODY01000032">
    <property type="protein sequence ID" value="SEP44386.1"/>
    <property type="molecule type" value="Genomic_DNA"/>
</dbReference>
<evidence type="ECO:0000256" key="3">
    <source>
        <dbReference type="PROSITE-ProRule" id="PRU00284"/>
    </source>
</evidence>
<keyword evidence="1 3" id="KW-0807">Transducer</keyword>
<evidence type="ECO:0000256" key="4">
    <source>
        <dbReference type="SAM" id="Coils"/>
    </source>
</evidence>
<dbReference type="PANTHER" id="PTHR32089">
    <property type="entry name" value="METHYL-ACCEPTING CHEMOTAXIS PROTEIN MCPB"/>
    <property type="match status" value="1"/>
</dbReference>
<feature type="transmembrane region" description="Helical" evidence="5">
    <location>
        <begin position="7"/>
        <end position="27"/>
    </location>
</feature>
<dbReference type="Pfam" id="PF00015">
    <property type="entry name" value="MCPsignal"/>
    <property type="match status" value="1"/>
</dbReference>
<dbReference type="PRINTS" id="PR00260">
    <property type="entry name" value="CHEMTRNSDUCR"/>
</dbReference>
<evidence type="ECO:0000259" key="7">
    <source>
        <dbReference type="PROSITE" id="PS50885"/>
    </source>
</evidence>
<evidence type="ECO:0000259" key="6">
    <source>
        <dbReference type="PROSITE" id="PS50111"/>
    </source>
</evidence>
<feature type="transmembrane region" description="Helical" evidence="5">
    <location>
        <begin position="192"/>
        <end position="213"/>
    </location>
</feature>
<accession>A0A1H8XX20</accession>
<evidence type="ECO:0000313" key="8">
    <source>
        <dbReference type="EMBL" id="SEP44386.1"/>
    </source>
</evidence>
<keyword evidence="4" id="KW-0175">Coiled coil</keyword>
<dbReference type="GO" id="GO:0006935">
    <property type="term" value="P:chemotaxis"/>
    <property type="evidence" value="ECO:0007669"/>
    <property type="project" value="InterPro"/>
</dbReference>
<name>A0A1H8XX20_9FIRM</name>
<dbReference type="SMART" id="SM00283">
    <property type="entry name" value="MA"/>
    <property type="match status" value="1"/>
</dbReference>
<evidence type="ECO:0000256" key="2">
    <source>
        <dbReference type="ARBA" id="ARBA00029447"/>
    </source>
</evidence>
<dbReference type="InterPro" id="IPR003660">
    <property type="entry name" value="HAMP_dom"/>
</dbReference>
<dbReference type="OrthoDB" id="1672921at2"/>
<dbReference type="InterPro" id="IPR004090">
    <property type="entry name" value="Chemotax_Me-accpt_rcpt"/>
</dbReference>
<dbReference type="CDD" id="cd06225">
    <property type="entry name" value="HAMP"/>
    <property type="match status" value="1"/>
</dbReference>
<reference evidence="8 9" key="1">
    <citation type="submission" date="2016-10" db="EMBL/GenBank/DDBJ databases">
        <authorList>
            <person name="de Groot N.N."/>
        </authorList>
    </citation>
    <scope>NUCLEOTIDE SEQUENCE [LARGE SCALE GENOMIC DNA]</scope>
    <source>
        <strain evidence="8 9">DSM 13305</strain>
    </source>
</reference>
<proteinExistence type="inferred from homology"/>
<keyword evidence="5" id="KW-0472">Membrane</keyword>
<keyword evidence="5" id="KW-1133">Transmembrane helix</keyword>
<organism evidence="8 9">
    <name type="scientific">Propionispora vibrioides</name>
    <dbReference type="NCBI Taxonomy" id="112903"/>
    <lineage>
        <taxon>Bacteria</taxon>
        <taxon>Bacillati</taxon>
        <taxon>Bacillota</taxon>
        <taxon>Negativicutes</taxon>
        <taxon>Selenomonadales</taxon>
        <taxon>Sporomusaceae</taxon>
        <taxon>Propionispora</taxon>
    </lineage>
</organism>
<dbReference type="GO" id="GO:0016020">
    <property type="term" value="C:membrane"/>
    <property type="evidence" value="ECO:0007669"/>
    <property type="project" value="InterPro"/>
</dbReference>
<dbReference type="Gene3D" id="1.10.287.950">
    <property type="entry name" value="Methyl-accepting chemotaxis protein"/>
    <property type="match status" value="1"/>
</dbReference>
<keyword evidence="9" id="KW-1185">Reference proteome</keyword>
<dbReference type="GO" id="GO:0004888">
    <property type="term" value="F:transmembrane signaling receptor activity"/>
    <property type="evidence" value="ECO:0007669"/>
    <property type="project" value="InterPro"/>
</dbReference>
<dbReference type="Proteomes" id="UP000198847">
    <property type="component" value="Unassembled WGS sequence"/>
</dbReference>
<dbReference type="GO" id="GO:0007165">
    <property type="term" value="P:signal transduction"/>
    <property type="evidence" value="ECO:0007669"/>
    <property type="project" value="UniProtKB-KW"/>
</dbReference>
<evidence type="ECO:0000313" key="9">
    <source>
        <dbReference type="Proteomes" id="UP000198847"/>
    </source>
</evidence>
<feature type="domain" description="Methyl-accepting transducer" evidence="6">
    <location>
        <begin position="289"/>
        <end position="525"/>
    </location>
</feature>
<dbReference type="SMART" id="SM00304">
    <property type="entry name" value="HAMP"/>
    <property type="match status" value="2"/>
</dbReference>
<evidence type="ECO:0000256" key="5">
    <source>
        <dbReference type="SAM" id="Phobius"/>
    </source>
</evidence>
<sequence length="575" mass="61276">MTIKQKVISSLTAILLLMLAVNVYFFWSSNESKNNVHQIQTSNARAIIAAKAENEYTGAVLEIRRYIADGNEQYSKNFEDKLTAVDKLEKELQALTTGDQVKDVEQLINDTEKYKSGVVGQLIPALREQYQAKQAGNVELANAKGKIAGDVTKELTPFAQSIQKSLHTAVEENSQLAQKNVEEANGSLSRNLIIATVIGVIALIVGISLSIFLTRQITAPIKLVVNELTTMAKGDFAGNWVANLTVRSDEFGFLAKALLRMKENLKNLIVDVQSKAEQLSAASEQLSASSEESTQTATQVAKSIVDVAAGTERQTASVQNTLAVVEQSAAEADAVAQNAQLVASTSVKTATAADAGGKFIHSAETQMTSVETTINNLAQVISRLGERSQEIGQIVGTISGIAGQTNLLALNAAIEAARAGEQGRGFAVVADEVRHLAEQSDQAAQQIGTLITEIQQETEYAVTAMTAGTDEVRSGVKIVNEAGGAFNHIVQMVEVVTAQVEEISSAANQISGASRDIVTAVKGIEEITQETASQTHNVSAATEEQTASMQEIAATSRSLSKMAEELQAAINVFRV</sequence>
<dbReference type="Pfam" id="PF00672">
    <property type="entry name" value="HAMP"/>
    <property type="match status" value="1"/>
</dbReference>